<comment type="caution">
    <text evidence="1">The sequence shown here is derived from an EMBL/GenBank/DDBJ whole genome shotgun (WGS) entry which is preliminary data.</text>
</comment>
<evidence type="ECO:0000313" key="2">
    <source>
        <dbReference type="Proteomes" id="UP000523447"/>
    </source>
</evidence>
<reference evidence="1 2" key="1">
    <citation type="submission" date="2020-04" db="EMBL/GenBank/DDBJ databases">
        <title>MicrobeNet Type strains.</title>
        <authorList>
            <person name="Nicholson A.C."/>
        </authorList>
    </citation>
    <scope>NUCLEOTIDE SEQUENCE [LARGE SCALE GENOMIC DNA]</scope>
    <source>
        <strain evidence="1 2">DSM 44445</strain>
    </source>
</reference>
<dbReference type="RefSeq" id="WP_157171649.1">
    <property type="nucleotide sequence ID" value="NZ_CAWPHS010000020.1"/>
</dbReference>
<sequence>MDTIAERFNYQVSLGRDDPNILGAAVLIRESDPVGEAEISAIGGVLGIADVTIGQDRGDHRRDVLGPVRSRRRAACAPSR</sequence>
<name>A0A7X6M118_9NOCA</name>
<protein>
    <submittedName>
        <fullName evidence="1">Uncharacterized protein</fullName>
    </submittedName>
</protein>
<dbReference type="Proteomes" id="UP000523447">
    <property type="component" value="Unassembled WGS sequence"/>
</dbReference>
<gene>
    <name evidence="1" type="ORF">HGA07_21745</name>
</gene>
<keyword evidence="2" id="KW-1185">Reference proteome</keyword>
<evidence type="ECO:0000313" key="1">
    <source>
        <dbReference type="EMBL" id="NKY88232.1"/>
    </source>
</evidence>
<dbReference type="EMBL" id="JAAXPE010000027">
    <property type="protein sequence ID" value="NKY88232.1"/>
    <property type="molecule type" value="Genomic_DNA"/>
</dbReference>
<dbReference type="AlphaFoldDB" id="A0A7X6M118"/>
<accession>A0A7X6M118</accession>
<organism evidence="1 2">
    <name type="scientific">Nocardia veterana</name>
    <dbReference type="NCBI Taxonomy" id="132249"/>
    <lineage>
        <taxon>Bacteria</taxon>
        <taxon>Bacillati</taxon>
        <taxon>Actinomycetota</taxon>
        <taxon>Actinomycetes</taxon>
        <taxon>Mycobacteriales</taxon>
        <taxon>Nocardiaceae</taxon>
        <taxon>Nocardia</taxon>
    </lineage>
</organism>
<proteinExistence type="predicted"/>